<evidence type="ECO:0000256" key="1">
    <source>
        <dbReference type="SAM" id="MobiDB-lite"/>
    </source>
</evidence>
<reference evidence="2" key="1">
    <citation type="submission" date="2020-02" db="EMBL/GenBank/DDBJ databases">
        <authorList>
            <person name="Meier V. D."/>
        </authorList>
    </citation>
    <scope>NUCLEOTIDE SEQUENCE</scope>
    <source>
        <strain evidence="2">AVDCRST_MAG08</strain>
    </source>
</reference>
<proteinExistence type="predicted"/>
<feature type="compositionally biased region" description="Basic residues" evidence="1">
    <location>
        <begin position="33"/>
        <end position="45"/>
    </location>
</feature>
<accession>A0A6J4HFL8</accession>
<dbReference type="EMBL" id="CADCTG010000072">
    <property type="protein sequence ID" value="CAA9222192.1"/>
    <property type="molecule type" value="Genomic_DNA"/>
</dbReference>
<gene>
    <name evidence="2" type="ORF">AVDCRST_MAG08-666</name>
</gene>
<protein>
    <submittedName>
        <fullName evidence="2">Diguanylate cyclase/phosphodiesterase (GGDEF &amp; EAL domains) with PAS/PAC sensor(S)</fullName>
    </submittedName>
</protein>
<sequence length="45" mass="5068">DGLHRRGRLPGPRRQPRRADQAGGHGALQRQAPRPRPRGLRLGRL</sequence>
<feature type="region of interest" description="Disordered" evidence="1">
    <location>
        <begin position="1"/>
        <end position="45"/>
    </location>
</feature>
<feature type="non-terminal residue" evidence="2">
    <location>
        <position position="45"/>
    </location>
</feature>
<name>A0A6J4HFL8_9PROT</name>
<dbReference type="AlphaFoldDB" id="A0A6J4HFL8"/>
<evidence type="ECO:0000313" key="2">
    <source>
        <dbReference type="EMBL" id="CAA9222192.1"/>
    </source>
</evidence>
<organism evidence="2">
    <name type="scientific">uncultured Acetobacteraceae bacterium</name>
    <dbReference type="NCBI Taxonomy" id="169975"/>
    <lineage>
        <taxon>Bacteria</taxon>
        <taxon>Pseudomonadati</taxon>
        <taxon>Pseudomonadota</taxon>
        <taxon>Alphaproteobacteria</taxon>
        <taxon>Acetobacterales</taxon>
        <taxon>Acetobacteraceae</taxon>
        <taxon>environmental samples</taxon>
    </lineage>
</organism>
<feature type="non-terminal residue" evidence="2">
    <location>
        <position position="1"/>
    </location>
</feature>